<evidence type="ECO:0000313" key="8">
    <source>
        <dbReference type="EMBL" id="ORX50065.1"/>
    </source>
</evidence>
<dbReference type="GO" id="GO:0051879">
    <property type="term" value="F:Hsp90 protein binding"/>
    <property type="evidence" value="ECO:0007669"/>
    <property type="project" value="TreeGrafter"/>
</dbReference>
<dbReference type="InterPro" id="IPR013105">
    <property type="entry name" value="TPR_2"/>
</dbReference>
<comment type="caution">
    <text evidence="8">The sequence shown here is derived from an EMBL/GenBank/DDBJ whole genome shotgun (WGS) entry which is preliminary data.</text>
</comment>
<feature type="repeat" description="TPR" evidence="5">
    <location>
        <begin position="70"/>
        <end position="103"/>
    </location>
</feature>
<evidence type="ECO:0000256" key="3">
    <source>
        <dbReference type="ARBA" id="ARBA00022737"/>
    </source>
</evidence>
<feature type="repeat" description="TPR" evidence="5">
    <location>
        <begin position="2"/>
        <end position="35"/>
    </location>
</feature>
<dbReference type="FunFam" id="1.25.40.10:FF:000010">
    <property type="entry name" value="Stress-induced phosphoprotein 1"/>
    <property type="match status" value="1"/>
</dbReference>
<dbReference type="InterPro" id="IPR058209">
    <property type="entry name" value="TPR_BSK1_C"/>
</dbReference>
<dbReference type="Pfam" id="PF25575">
    <property type="entry name" value="TPR_BSK1_C"/>
    <property type="match status" value="1"/>
</dbReference>
<dbReference type="InterPro" id="IPR019734">
    <property type="entry name" value="TPR_rpt"/>
</dbReference>
<keyword evidence="4 5" id="KW-0802">TPR repeat</keyword>
<evidence type="ECO:0000256" key="2">
    <source>
        <dbReference type="ARBA" id="ARBA00022490"/>
    </source>
</evidence>
<dbReference type="PANTHER" id="PTHR22904">
    <property type="entry name" value="TPR REPEAT CONTAINING PROTEIN"/>
    <property type="match status" value="1"/>
</dbReference>
<dbReference type="Pfam" id="PF07719">
    <property type="entry name" value="TPR_2"/>
    <property type="match status" value="1"/>
</dbReference>
<dbReference type="PROSITE" id="PS50005">
    <property type="entry name" value="TPR"/>
    <property type="match status" value="5"/>
</dbReference>
<dbReference type="SUPFAM" id="SSF48452">
    <property type="entry name" value="TPR-like"/>
    <property type="match status" value="2"/>
</dbReference>
<dbReference type="FunFam" id="1.10.260.100:FF:000002">
    <property type="entry name" value="Stress-induced-phosphoprotein 1 (Hsp70/Hsp90-organizing)"/>
    <property type="match status" value="1"/>
</dbReference>
<organism evidence="8 9">
    <name type="scientific">Piromyces finnis</name>
    <dbReference type="NCBI Taxonomy" id="1754191"/>
    <lineage>
        <taxon>Eukaryota</taxon>
        <taxon>Fungi</taxon>
        <taxon>Fungi incertae sedis</taxon>
        <taxon>Chytridiomycota</taxon>
        <taxon>Chytridiomycota incertae sedis</taxon>
        <taxon>Neocallimastigomycetes</taxon>
        <taxon>Neocallimastigales</taxon>
        <taxon>Neocallimastigaceae</taxon>
        <taxon>Piromyces</taxon>
    </lineage>
</organism>
<reference evidence="8 9" key="2">
    <citation type="submission" date="2016-08" db="EMBL/GenBank/DDBJ databases">
        <title>Pervasive Adenine N6-methylation of Active Genes in Fungi.</title>
        <authorList>
            <consortium name="DOE Joint Genome Institute"/>
            <person name="Mondo S.J."/>
            <person name="Dannebaum R.O."/>
            <person name="Kuo R.C."/>
            <person name="Labutti K."/>
            <person name="Haridas S."/>
            <person name="Kuo A."/>
            <person name="Salamov A."/>
            <person name="Ahrendt S.R."/>
            <person name="Lipzen A."/>
            <person name="Sullivan W."/>
            <person name="Andreopoulos W.B."/>
            <person name="Clum A."/>
            <person name="Lindquist E."/>
            <person name="Daum C."/>
            <person name="Ramamoorthy G.K."/>
            <person name="Gryganskyi A."/>
            <person name="Culley D."/>
            <person name="Magnuson J.K."/>
            <person name="James T.Y."/>
            <person name="O'Malley M.A."/>
            <person name="Stajich J.E."/>
            <person name="Spatafora J.W."/>
            <person name="Visel A."/>
            <person name="Grigoriev I.V."/>
        </authorList>
    </citation>
    <scope>NUCLEOTIDE SEQUENCE [LARGE SCALE GENOMIC DNA]</scope>
    <source>
        <strain evidence="9">finn</strain>
    </source>
</reference>
<accession>A0A1Y1V8Y2</accession>
<comment type="subcellular location">
    <subcellularLocation>
        <location evidence="1">Cytoplasm</location>
    </subcellularLocation>
</comment>
<dbReference type="PROSITE" id="PS50293">
    <property type="entry name" value="TPR_REGION"/>
    <property type="match status" value="1"/>
</dbReference>
<evidence type="ECO:0000256" key="1">
    <source>
        <dbReference type="ARBA" id="ARBA00004496"/>
    </source>
</evidence>
<dbReference type="Pfam" id="PF13181">
    <property type="entry name" value="TPR_8"/>
    <property type="match status" value="2"/>
</dbReference>
<dbReference type="Proteomes" id="UP000193719">
    <property type="component" value="Unassembled WGS sequence"/>
</dbReference>
<dbReference type="SMART" id="SM00727">
    <property type="entry name" value="STI1"/>
    <property type="match status" value="2"/>
</dbReference>
<dbReference type="EMBL" id="MCFH01000022">
    <property type="protein sequence ID" value="ORX50065.1"/>
    <property type="molecule type" value="Genomic_DNA"/>
</dbReference>
<feature type="repeat" description="TPR" evidence="5">
    <location>
        <begin position="371"/>
        <end position="404"/>
    </location>
</feature>
<feature type="repeat" description="TPR" evidence="5">
    <location>
        <begin position="311"/>
        <end position="344"/>
    </location>
</feature>
<dbReference type="InterPro" id="IPR006636">
    <property type="entry name" value="STI1_HS-bd"/>
</dbReference>
<dbReference type="FunFam" id="1.25.40.10:FF:000020">
    <property type="entry name" value="Stress-induced phosphoprotein 1"/>
    <property type="match status" value="1"/>
</dbReference>
<evidence type="ECO:0000256" key="6">
    <source>
        <dbReference type="SAM" id="MobiDB-lite"/>
    </source>
</evidence>
<dbReference type="Pfam" id="PF17830">
    <property type="entry name" value="STI1-HOP_DP"/>
    <property type="match status" value="2"/>
</dbReference>
<feature type="domain" description="STI1" evidence="7">
    <location>
        <begin position="508"/>
        <end position="547"/>
    </location>
</feature>
<protein>
    <submittedName>
        <fullName evidence="8">Chaperone activator Sti1</fullName>
    </submittedName>
</protein>
<keyword evidence="3" id="KW-0677">Repeat</keyword>
<keyword evidence="2" id="KW-0963">Cytoplasm</keyword>
<evidence type="ECO:0000256" key="4">
    <source>
        <dbReference type="ARBA" id="ARBA00022803"/>
    </source>
</evidence>
<dbReference type="GO" id="GO:0005737">
    <property type="term" value="C:cytoplasm"/>
    <property type="evidence" value="ECO:0007669"/>
    <property type="project" value="UniProtKB-SubCell"/>
</dbReference>
<dbReference type="AlphaFoldDB" id="A0A1Y1V8Y2"/>
<feature type="domain" description="STI1" evidence="7">
    <location>
        <begin position="140"/>
        <end position="176"/>
    </location>
</feature>
<reference evidence="8 9" key="1">
    <citation type="submission" date="2016-08" db="EMBL/GenBank/DDBJ databases">
        <title>Genomes of anaerobic fungi encode conserved fungal cellulosomes for biomass hydrolysis.</title>
        <authorList>
            <consortium name="DOE Joint Genome Institute"/>
            <person name="Haitjema C.H."/>
            <person name="Gilmore S.P."/>
            <person name="Henske J.K."/>
            <person name="Solomon K.V."/>
            <person name="De Groot R."/>
            <person name="Kuo A."/>
            <person name="Mondo S.J."/>
            <person name="Salamov A.A."/>
            <person name="Labutti K."/>
            <person name="Zhao Z."/>
            <person name="Chiniquy J."/>
            <person name="Barry K."/>
            <person name="Brewer H.M."/>
            <person name="Purvine S.O."/>
            <person name="Wright A.T."/>
            <person name="Boxma B."/>
            <person name="Van Alen T."/>
            <person name="Hackstein J.H."/>
            <person name="Baker S.E."/>
            <person name="Grigoriev I.V."/>
            <person name="O'Malley M.A."/>
        </authorList>
    </citation>
    <scope>NUCLEOTIDE SEQUENCE [LARGE SCALE GENOMIC DNA]</scope>
    <source>
        <strain evidence="9">finn</strain>
    </source>
</reference>
<sequence>MADELKAKGNKAFSEKRFEEAIDFFTQAINIDSSNHVFFSNRSACYASLNNYQKALEDAEQTIKIKSDWPKGYSRKGAALYGLGRLDEAADAYNEGLKIDPNNALLKKGLEDVENAMQSHGMEQMFNELLSGDLVEKCAKTKCAKYLAEPDFVQILKSIQANPSSINLYMKDQRVMEFVLSALMPSGVDAQFTNTPPPEYTEAKEAKPEPKPEPQPEPEPELTEEEKEKKNKREESDKEKQLGNTAYKKKDFQTALTHYEKAYELDDTNIAVLTNKAAVLYEMGDYDEAIKVCENAVDHGREIFADFKLIARAFHRIGNAYHKKGDFDNAIKFYNKSLAEHRTPQVLEVLRKTEKEKEEAAKLAYHDVAKADEARNQGNILFKEGKFSEAVKFYTEAIKRNEDDPRNWNNRATCYIKLMAISEAEKDADECIKRDPNFLKAYIRKAQVFIAKRETSKAIDMLNFVREKDTEKKLEAEVQQQMMKCYVGMNQTQNNASDEEIMNNARNNPEVASILSDPIMRSILEQMQNDPNAARDHLQNPVVAAKIRTLVDAGIIKLK</sequence>
<feature type="compositionally biased region" description="Acidic residues" evidence="6">
    <location>
        <begin position="216"/>
        <end position="225"/>
    </location>
</feature>
<dbReference type="InterPro" id="IPR011990">
    <property type="entry name" value="TPR-like_helical_dom_sf"/>
</dbReference>
<name>A0A1Y1V8Y2_9FUNG</name>
<dbReference type="OrthoDB" id="2423701at2759"/>
<dbReference type="Pfam" id="PF13424">
    <property type="entry name" value="TPR_12"/>
    <property type="match status" value="1"/>
</dbReference>
<proteinExistence type="predicted"/>
<feature type="compositionally biased region" description="Basic and acidic residues" evidence="6">
    <location>
        <begin position="226"/>
        <end position="241"/>
    </location>
</feature>
<feature type="compositionally biased region" description="Basic and acidic residues" evidence="6">
    <location>
        <begin position="201"/>
        <end position="214"/>
    </location>
</feature>
<feature type="region of interest" description="Disordered" evidence="6">
    <location>
        <begin position="188"/>
        <end position="246"/>
    </location>
</feature>
<dbReference type="STRING" id="1754191.A0A1Y1V8Y2"/>
<dbReference type="SMART" id="SM00028">
    <property type="entry name" value="TPR"/>
    <property type="match status" value="9"/>
</dbReference>
<evidence type="ECO:0000313" key="9">
    <source>
        <dbReference type="Proteomes" id="UP000193719"/>
    </source>
</evidence>
<keyword evidence="9" id="KW-1185">Reference proteome</keyword>
<evidence type="ECO:0000256" key="5">
    <source>
        <dbReference type="PROSITE-ProRule" id="PRU00339"/>
    </source>
</evidence>
<gene>
    <name evidence="8" type="ORF">BCR36DRAFT_63617</name>
</gene>
<dbReference type="InterPro" id="IPR041243">
    <property type="entry name" value="STI1/HOP_DP"/>
</dbReference>
<dbReference type="Gene3D" id="1.25.40.10">
    <property type="entry name" value="Tetratricopeptide repeat domain"/>
    <property type="match status" value="3"/>
</dbReference>
<evidence type="ECO:0000259" key="7">
    <source>
        <dbReference type="SMART" id="SM00727"/>
    </source>
</evidence>
<feature type="repeat" description="TPR" evidence="5">
    <location>
        <begin position="236"/>
        <end position="269"/>
    </location>
</feature>
<dbReference type="PANTHER" id="PTHR22904:SF523">
    <property type="entry name" value="STRESS-INDUCED-PHOSPHOPROTEIN 1"/>
    <property type="match status" value="1"/>
</dbReference>
<dbReference type="Gene3D" id="1.10.260.100">
    <property type="match status" value="2"/>
</dbReference>